<feature type="signal peptide" evidence="2">
    <location>
        <begin position="1"/>
        <end position="20"/>
    </location>
</feature>
<evidence type="ECO:0008006" key="5">
    <source>
        <dbReference type="Google" id="ProtNLM"/>
    </source>
</evidence>
<evidence type="ECO:0000256" key="2">
    <source>
        <dbReference type="SAM" id="SignalP"/>
    </source>
</evidence>
<evidence type="ECO:0000313" key="3">
    <source>
        <dbReference type="EMBL" id="TCO14460.1"/>
    </source>
</evidence>
<proteinExistence type="predicted"/>
<reference evidence="3 4" key="1">
    <citation type="journal article" date="2015" name="Stand. Genomic Sci.">
        <title>Genomic Encyclopedia of Bacterial and Archaeal Type Strains, Phase III: the genomes of soil and plant-associated and newly described type strains.</title>
        <authorList>
            <person name="Whitman W.B."/>
            <person name="Woyke T."/>
            <person name="Klenk H.P."/>
            <person name="Zhou Y."/>
            <person name="Lilburn T.G."/>
            <person name="Beck B.J."/>
            <person name="De Vos P."/>
            <person name="Vandamme P."/>
            <person name="Eisen J.A."/>
            <person name="Garrity G."/>
            <person name="Hugenholtz P."/>
            <person name="Kyrpides N.C."/>
        </authorList>
    </citation>
    <scope>NUCLEOTIDE SEQUENCE [LARGE SCALE GENOMIC DNA]</scope>
    <source>
        <strain evidence="3 4">VKM Ac-2538</strain>
    </source>
</reference>
<evidence type="ECO:0000313" key="4">
    <source>
        <dbReference type="Proteomes" id="UP000295818"/>
    </source>
</evidence>
<keyword evidence="2" id="KW-0732">Signal</keyword>
<dbReference type="RefSeq" id="WP_132194210.1">
    <property type="nucleotide sequence ID" value="NZ_SLWM01000020.1"/>
</dbReference>
<gene>
    <name evidence="3" type="ORF">EV644_12084</name>
</gene>
<keyword evidence="4" id="KW-1185">Reference proteome</keyword>
<dbReference type="PROSITE" id="PS51257">
    <property type="entry name" value="PROKAR_LIPOPROTEIN"/>
    <property type="match status" value="1"/>
</dbReference>
<evidence type="ECO:0000256" key="1">
    <source>
        <dbReference type="SAM" id="MobiDB-lite"/>
    </source>
</evidence>
<feature type="compositionally biased region" description="Low complexity" evidence="1">
    <location>
        <begin position="38"/>
        <end position="50"/>
    </location>
</feature>
<dbReference type="EMBL" id="SLWM01000020">
    <property type="protein sequence ID" value="TCO14460.1"/>
    <property type="molecule type" value="Genomic_DNA"/>
</dbReference>
<name>A0ABY2BB59_9ACTN</name>
<feature type="chain" id="PRO_5046328290" description="Lipoprotein" evidence="2">
    <location>
        <begin position="21"/>
        <end position="200"/>
    </location>
</feature>
<feature type="region of interest" description="Disordered" evidence="1">
    <location>
        <begin position="24"/>
        <end position="50"/>
    </location>
</feature>
<sequence length="200" mass="21200">MIRRPLLPAAALCATLALTACNHSPEAGRPDTTPPSTPTSATPTASATPKYTAEEEAAIAAAKARYVAARTAVMVALRNPRKATRAALLQAGNGDPWLISILGEVKFQTDHGWHLTGDVKITPLSQAVKLDGERPQVDLVSCLDASTVSTKYEATGKPVPAGKNDGPRHKVQARLVYAPPTGKVAKMWFLIEEKRVAGKC</sequence>
<protein>
    <recommendedName>
        <fullName evidence="5">Lipoprotein</fullName>
    </recommendedName>
</protein>
<organism evidence="3 4">
    <name type="scientific">Kribbella orskensis</name>
    <dbReference type="NCBI Taxonomy" id="2512216"/>
    <lineage>
        <taxon>Bacteria</taxon>
        <taxon>Bacillati</taxon>
        <taxon>Actinomycetota</taxon>
        <taxon>Actinomycetes</taxon>
        <taxon>Propionibacteriales</taxon>
        <taxon>Kribbellaceae</taxon>
        <taxon>Kribbella</taxon>
    </lineage>
</organism>
<accession>A0ABY2BB59</accession>
<dbReference type="Proteomes" id="UP000295818">
    <property type="component" value="Unassembled WGS sequence"/>
</dbReference>
<comment type="caution">
    <text evidence="3">The sequence shown here is derived from an EMBL/GenBank/DDBJ whole genome shotgun (WGS) entry which is preliminary data.</text>
</comment>